<gene>
    <name evidence="9" type="primary">atp8</name>
</gene>
<keyword evidence="2 7" id="KW-0812">Transmembrane</keyword>
<dbReference type="EMBL" id="EU237486">
    <property type="protein sequence ID" value="ABW83867.1"/>
    <property type="molecule type" value="Genomic_DNA"/>
</dbReference>
<evidence type="ECO:0000256" key="4">
    <source>
        <dbReference type="ARBA" id="ARBA00023128"/>
    </source>
</evidence>
<dbReference type="InterPro" id="IPR003319">
    <property type="entry name" value="YMF19-like_N"/>
</dbReference>
<name>I6LII6_IOTBI</name>
<evidence type="ECO:0000256" key="5">
    <source>
        <dbReference type="ARBA" id="ARBA00023136"/>
    </source>
</evidence>
<feature type="domain" description="ATP synthase YMF19-like N-terminal" evidence="8">
    <location>
        <begin position="2"/>
        <end position="44"/>
    </location>
</feature>
<geneLocation type="mitochondrion" evidence="9"/>
<evidence type="ECO:0000256" key="6">
    <source>
        <dbReference type="ARBA" id="ARBA00023310"/>
    </source>
</evidence>
<proteinExistence type="predicted"/>
<organism evidence="9">
    <name type="scientific">Iotrochota birotulata</name>
    <name type="common">Green finger sponge</name>
    <name type="synonym">Hyrtios musciformis</name>
    <dbReference type="NCBI Taxonomy" id="283497"/>
    <lineage>
        <taxon>Eukaryota</taxon>
        <taxon>Metazoa</taxon>
        <taxon>Porifera</taxon>
        <taxon>Demospongiae</taxon>
        <taxon>Heteroscleromorpha</taxon>
        <taxon>Poecilosclerida</taxon>
        <taxon>Iotrochotidae</taxon>
        <taxon>Iotrochota</taxon>
    </lineage>
</organism>
<evidence type="ECO:0000259" key="8">
    <source>
        <dbReference type="Pfam" id="PF02326"/>
    </source>
</evidence>
<dbReference type="GeneID" id="5846545"/>
<feature type="transmembrane region" description="Helical" evidence="7">
    <location>
        <begin position="12"/>
        <end position="35"/>
    </location>
</feature>
<sequence length="72" mass="8102">MPQLDVVSYLTQYIWVLLALGLLFFLIVLGILPVLQKQLVLRVWAEGGDMSEDIVKSGGSIMILRSLLSLKW</sequence>
<comment type="subcellular location">
    <subcellularLocation>
        <location evidence="1">Mitochondrion membrane</location>
    </subcellularLocation>
</comment>
<dbReference type="GO" id="GO:0031966">
    <property type="term" value="C:mitochondrial membrane"/>
    <property type="evidence" value="ECO:0007669"/>
    <property type="project" value="UniProtKB-SubCell"/>
</dbReference>
<evidence type="ECO:0000256" key="2">
    <source>
        <dbReference type="ARBA" id="ARBA00022692"/>
    </source>
</evidence>
<evidence type="ECO:0000313" key="9">
    <source>
        <dbReference type="EMBL" id="ABW83867.1"/>
    </source>
</evidence>
<evidence type="ECO:0000256" key="7">
    <source>
        <dbReference type="SAM" id="Phobius"/>
    </source>
</evidence>
<evidence type="ECO:0000256" key="1">
    <source>
        <dbReference type="ARBA" id="ARBA00004325"/>
    </source>
</evidence>
<evidence type="ECO:0000256" key="3">
    <source>
        <dbReference type="ARBA" id="ARBA00022989"/>
    </source>
</evidence>
<dbReference type="GO" id="GO:0006754">
    <property type="term" value="P:ATP biosynthetic process"/>
    <property type="evidence" value="ECO:0007669"/>
    <property type="project" value="UniProtKB-KW"/>
</dbReference>
<dbReference type="Pfam" id="PF02326">
    <property type="entry name" value="YMF19"/>
    <property type="match status" value="1"/>
</dbReference>
<dbReference type="AlphaFoldDB" id="I6LII6"/>
<protein>
    <submittedName>
        <fullName evidence="9">ATP synthase F0 subunit 8</fullName>
    </submittedName>
</protein>
<reference evidence="9" key="1">
    <citation type="journal article" date="2008" name="Gene">
        <title>The mitochondrial genome of Hydra oligactis (Cnidaria, Hydrozoa) sheds new light on animal mtDNA evolution and cnidarian phylogeny.</title>
        <authorList>
            <person name="Kayal E."/>
            <person name="Lavrov D.V."/>
        </authorList>
    </citation>
    <scope>NUCLEOTIDE SEQUENCE</scope>
</reference>
<keyword evidence="4 9" id="KW-0496">Mitochondrion</keyword>
<dbReference type="RefSeq" id="YP_001648532.1">
    <property type="nucleotide sequence ID" value="NC_010207.1"/>
</dbReference>
<keyword evidence="5 7" id="KW-0472">Membrane</keyword>
<keyword evidence="6" id="KW-0066">ATP synthesis</keyword>
<keyword evidence="3 7" id="KW-1133">Transmembrane helix</keyword>
<accession>I6LII6</accession>